<feature type="domain" description="Quercetin 2,3-dioxygenase C-terminal cupin" evidence="5">
    <location>
        <begin position="146"/>
        <end position="231"/>
    </location>
</feature>
<dbReference type="Gene3D" id="2.60.120.10">
    <property type="entry name" value="Jelly Rolls"/>
    <property type="match status" value="2"/>
</dbReference>
<dbReference type="GO" id="GO:0046872">
    <property type="term" value="F:metal ion binding"/>
    <property type="evidence" value="ECO:0007669"/>
    <property type="project" value="UniProtKB-KW"/>
</dbReference>
<dbReference type="PANTHER" id="PTHR43212:SF3">
    <property type="entry name" value="QUERCETIN 2,3-DIOXYGENASE"/>
    <property type="match status" value="1"/>
</dbReference>
<keyword evidence="2" id="KW-0408">Iron</keyword>
<feature type="binding site" evidence="2">
    <location>
        <position position="59"/>
    </location>
    <ligand>
        <name>Fe cation</name>
        <dbReference type="ChEBI" id="CHEBI:24875"/>
    </ligand>
</feature>
<comment type="cofactor">
    <cofactor evidence="2">
        <name>Fe cation</name>
        <dbReference type="ChEBI" id="CHEBI:24875"/>
    </cofactor>
    <text evidence="2">Binds 1 Fe cation per subunit.</text>
</comment>
<proteinExistence type="inferred from homology"/>
<organism evidence="6 7">
    <name type="scientific">[Phormidium ambiguum] IAM M-71</name>
    <dbReference type="NCBI Taxonomy" id="454136"/>
    <lineage>
        <taxon>Bacteria</taxon>
        <taxon>Bacillati</taxon>
        <taxon>Cyanobacteriota</taxon>
        <taxon>Cyanophyceae</taxon>
        <taxon>Oscillatoriophycideae</taxon>
        <taxon>Aerosakkonematales</taxon>
        <taxon>Aerosakkonemataceae</taxon>
        <taxon>Floridanema</taxon>
    </lineage>
</organism>
<dbReference type="InterPro" id="IPR014710">
    <property type="entry name" value="RmlC-like_jellyroll"/>
</dbReference>
<dbReference type="Pfam" id="PF17954">
    <property type="entry name" value="Pirin_C_2"/>
    <property type="match status" value="1"/>
</dbReference>
<feature type="binding site" evidence="2">
    <location>
        <position position="101"/>
    </location>
    <ligand>
        <name>Fe cation</name>
        <dbReference type="ChEBI" id="CHEBI:24875"/>
    </ligand>
</feature>
<dbReference type="RefSeq" id="WP_073594485.1">
    <property type="nucleotide sequence ID" value="NZ_MRCE01000014.1"/>
</dbReference>
<dbReference type="GO" id="GO:0051213">
    <property type="term" value="F:dioxygenase activity"/>
    <property type="evidence" value="ECO:0007669"/>
    <property type="project" value="UniProtKB-KW"/>
</dbReference>
<evidence type="ECO:0000313" key="7">
    <source>
        <dbReference type="Proteomes" id="UP000185860"/>
    </source>
</evidence>
<sequence length="232" mass="25994">MITIRPAEERGHANHGWLDTYHTFSFASYYDPNFMGFRHLRVINQDRVAPGMGFGTHPHRDMEIITYVVEGALEHKDTLGTSSVIRPGEVQRMSAGTGIAHSEYNHSQTDLVHLLQIWILPNEKGIKPGYEQKMFANEEKRGQLRLVASGDGRNGSVTVHQNMNLYASVLEPGEQVVHNLEPERHAWIQVIKGQIMLNDLPLKAGDGAAISEQNRVTIEATNSAEFLLFDLA</sequence>
<protein>
    <submittedName>
        <fullName evidence="6">Quercetin 2,3-dioxygenase</fullName>
    </submittedName>
</protein>
<dbReference type="EMBL" id="MRCE01000014">
    <property type="protein sequence ID" value="OKH36908.1"/>
    <property type="molecule type" value="Genomic_DNA"/>
</dbReference>
<feature type="binding site" evidence="2">
    <location>
        <position position="57"/>
    </location>
    <ligand>
        <name>Fe cation</name>
        <dbReference type="ChEBI" id="CHEBI:24875"/>
    </ligand>
</feature>
<dbReference type="Proteomes" id="UP000185860">
    <property type="component" value="Unassembled WGS sequence"/>
</dbReference>
<evidence type="ECO:0000259" key="4">
    <source>
        <dbReference type="Pfam" id="PF02678"/>
    </source>
</evidence>
<evidence type="ECO:0000259" key="5">
    <source>
        <dbReference type="Pfam" id="PF17954"/>
    </source>
</evidence>
<gene>
    <name evidence="6" type="ORF">NIES2119_15945</name>
</gene>
<dbReference type="SUPFAM" id="SSF51182">
    <property type="entry name" value="RmlC-like cupins"/>
    <property type="match status" value="1"/>
</dbReference>
<evidence type="ECO:0000256" key="1">
    <source>
        <dbReference type="ARBA" id="ARBA00008416"/>
    </source>
</evidence>
<keyword evidence="2" id="KW-0479">Metal-binding</keyword>
<dbReference type="CDD" id="cd20311">
    <property type="entry name" value="cupin_Yhhw_C"/>
    <property type="match status" value="1"/>
</dbReference>
<dbReference type="InterPro" id="IPR003829">
    <property type="entry name" value="Pirin_N_dom"/>
</dbReference>
<evidence type="ECO:0000256" key="3">
    <source>
        <dbReference type="RuleBase" id="RU003457"/>
    </source>
</evidence>
<dbReference type="Pfam" id="PF02678">
    <property type="entry name" value="Pirin"/>
    <property type="match status" value="1"/>
</dbReference>
<keyword evidence="6" id="KW-0560">Oxidoreductase</keyword>
<dbReference type="PANTHER" id="PTHR43212">
    <property type="entry name" value="QUERCETIN 2,3-DIOXYGENASE"/>
    <property type="match status" value="1"/>
</dbReference>
<dbReference type="PIRSF" id="PIRSF006232">
    <property type="entry name" value="Pirin"/>
    <property type="match status" value="1"/>
</dbReference>
<accession>A0A1U7IIH2</accession>
<feature type="domain" description="Pirin N-terminal" evidence="4">
    <location>
        <begin position="7"/>
        <end position="119"/>
    </location>
</feature>
<evidence type="ECO:0000313" key="6">
    <source>
        <dbReference type="EMBL" id="OKH36908.1"/>
    </source>
</evidence>
<dbReference type="OrthoDB" id="321327at2"/>
<dbReference type="AlphaFoldDB" id="A0A1U7IIH2"/>
<feature type="binding site" evidence="2">
    <location>
        <position position="103"/>
    </location>
    <ligand>
        <name>Fe cation</name>
        <dbReference type="ChEBI" id="CHEBI:24875"/>
    </ligand>
</feature>
<dbReference type="InterPro" id="IPR012093">
    <property type="entry name" value="Pirin"/>
</dbReference>
<reference evidence="6 7" key="1">
    <citation type="submission" date="2016-11" db="EMBL/GenBank/DDBJ databases">
        <title>Draft Genome Sequences of Nine Cyanobacterial Strains from Diverse Habitats.</title>
        <authorList>
            <person name="Zhu T."/>
            <person name="Hou S."/>
            <person name="Lu X."/>
            <person name="Hess W.R."/>
        </authorList>
    </citation>
    <scope>NUCLEOTIDE SEQUENCE [LARGE SCALE GENOMIC DNA]</scope>
    <source>
        <strain evidence="6 7">IAM M-71</strain>
    </source>
</reference>
<dbReference type="InterPro" id="IPR011051">
    <property type="entry name" value="RmlC_Cupin_sf"/>
</dbReference>
<dbReference type="STRING" id="454136.NIES2119_15945"/>
<evidence type="ECO:0000256" key="2">
    <source>
        <dbReference type="PIRSR" id="PIRSR006232-1"/>
    </source>
</evidence>
<comment type="similarity">
    <text evidence="1 3">Belongs to the pirin family.</text>
</comment>
<keyword evidence="6" id="KW-0223">Dioxygenase</keyword>
<dbReference type="InterPro" id="IPR041602">
    <property type="entry name" value="Quercetinase_C"/>
</dbReference>
<comment type="caution">
    <text evidence="6">The sequence shown here is derived from an EMBL/GenBank/DDBJ whole genome shotgun (WGS) entry which is preliminary data.</text>
</comment>
<dbReference type="CDD" id="cd02910">
    <property type="entry name" value="cupin_Yhhw_N"/>
    <property type="match status" value="1"/>
</dbReference>
<name>A0A1U7IIH2_9CYAN</name>